<dbReference type="EMBL" id="KU707476">
    <property type="protein sequence ID" value="AMO66506.1"/>
    <property type="molecule type" value="Genomic_DNA"/>
</dbReference>
<reference evidence="2" key="1">
    <citation type="journal article" date="2016" name="Genome Announc.">
        <title>Complete Mitochondrial Genome Sequence of the Pezizomycete Pyronema confluens.</title>
        <authorList>
            <person name="Nowrousian M."/>
        </authorList>
    </citation>
    <scope>NUCLEOTIDE SEQUENCE</scope>
    <source>
        <strain evidence="2">CBS 100304</strain>
    </source>
</reference>
<dbReference type="InterPro" id="IPR027434">
    <property type="entry name" value="Homing_endonucl"/>
</dbReference>
<dbReference type="PANTHER" id="PTHR36181:SF4">
    <property type="entry name" value="LAGLIDADG ENDONUCLEASE"/>
    <property type="match status" value="1"/>
</dbReference>
<dbReference type="GO" id="GO:0005739">
    <property type="term" value="C:mitochondrion"/>
    <property type="evidence" value="ECO:0007669"/>
    <property type="project" value="UniProtKB-ARBA"/>
</dbReference>
<dbReference type="Pfam" id="PF00961">
    <property type="entry name" value="LAGLIDADG_1"/>
    <property type="match status" value="1"/>
</dbReference>
<dbReference type="Gene3D" id="3.10.28.10">
    <property type="entry name" value="Homing endonucleases"/>
    <property type="match status" value="1"/>
</dbReference>
<proteinExistence type="predicted"/>
<geneLocation type="mitochondrion" evidence="2"/>
<keyword evidence="2" id="KW-0378">Hydrolase</keyword>
<organism evidence="2">
    <name type="scientific">Pyronema omphalodes</name>
    <dbReference type="NCBI Taxonomy" id="337075"/>
    <lineage>
        <taxon>Eukaryota</taxon>
        <taxon>Fungi</taxon>
        <taxon>Dikarya</taxon>
        <taxon>Ascomycota</taxon>
        <taxon>Pezizomycotina</taxon>
        <taxon>Pezizomycetes</taxon>
        <taxon>Pezizales</taxon>
        <taxon>Pyronemataceae</taxon>
        <taxon>Pyronema</taxon>
    </lineage>
</organism>
<gene>
    <name evidence="2" type="ORF">AWR43_007</name>
</gene>
<accession>A0A140IMU8</accession>
<dbReference type="PANTHER" id="PTHR36181">
    <property type="entry name" value="INTRON-ENCODED ENDONUCLEASE AI3-RELATED"/>
    <property type="match status" value="1"/>
</dbReference>
<dbReference type="InterPro" id="IPR051289">
    <property type="entry name" value="LAGLIDADG_Endonuclease"/>
</dbReference>
<evidence type="ECO:0000313" key="2">
    <source>
        <dbReference type="EMBL" id="AMO66506.1"/>
    </source>
</evidence>
<name>A0A140IMU8_9PEZI</name>
<keyword evidence="2" id="KW-0540">Nuclease</keyword>
<dbReference type="GO" id="GO:0004519">
    <property type="term" value="F:endonuclease activity"/>
    <property type="evidence" value="ECO:0007669"/>
    <property type="project" value="UniProtKB-KW"/>
</dbReference>
<feature type="domain" description="Homing endonuclease LAGLIDADG" evidence="1">
    <location>
        <begin position="47"/>
        <end position="149"/>
    </location>
</feature>
<evidence type="ECO:0000259" key="1">
    <source>
        <dbReference type="Pfam" id="PF00961"/>
    </source>
</evidence>
<keyword evidence="2" id="KW-0496">Mitochondrion</keyword>
<sequence length="183" mass="20074">ETGFVSILALKASLNKGFSEELKEAHPNIIPADRPLIQSEIRSPQWIAGFISGDGCFHINLAKSRTVKIGFRVSLQLKIGQSSRDAALMKSLITYLGCGGWHPEEKRNVGQFVVSKFPDIFEKTGGVPLLQKSQIQGAKALDFADWCRAALIIKEGRHLTESGIEEIRILKAGMNNGRSQESA</sequence>
<dbReference type="GeneID" id="27074534"/>
<keyword evidence="2" id="KW-0255">Endonuclease</keyword>
<dbReference type="AlphaFoldDB" id="A0A140IMU8"/>
<dbReference type="InterPro" id="IPR004860">
    <property type="entry name" value="LAGLIDADG_dom"/>
</dbReference>
<dbReference type="SUPFAM" id="SSF55608">
    <property type="entry name" value="Homing endonucleases"/>
    <property type="match status" value="1"/>
</dbReference>
<feature type="non-terminal residue" evidence="2">
    <location>
        <position position="1"/>
    </location>
</feature>
<dbReference type="RefSeq" id="YP_009240534.1">
    <property type="nucleotide sequence ID" value="NC_029745.1"/>
</dbReference>
<dbReference type="FunFam" id="3.10.28.10:FF:000010">
    <property type="entry name" value="LAGLIDADG homing endonuclease I-LtrII"/>
    <property type="match status" value="1"/>
</dbReference>
<protein>
    <submittedName>
        <fullName evidence="2">LAGLIDADG endonuclease</fullName>
    </submittedName>
</protein>